<keyword evidence="2" id="KW-1185">Reference proteome</keyword>
<gene>
    <name evidence="1" type="ORF">CJEDD_04870</name>
</gene>
<name>A0ABY7UIU0_9CORY</name>
<protein>
    <submittedName>
        <fullName evidence="1">Uncharacterized protein</fullName>
    </submittedName>
</protein>
<organism evidence="1 2">
    <name type="scientific">Corynebacterium jeddahense</name>
    <dbReference type="NCBI Taxonomy" id="1414719"/>
    <lineage>
        <taxon>Bacteria</taxon>
        <taxon>Bacillati</taxon>
        <taxon>Actinomycetota</taxon>
        <taxon>Actinomycetes</taxon>
        <taxon>Mycobacteriales</taxon>
        <taxon>Corynebacteriaceae</taxon>
        <taxon>Corynebacterium</taxon>
    </lineage>
</organism>
<dbReference type="Proteomes" id="UP001218071">
    <property type="component" value="Chromosome"/>
</dbReference>
<proteinExistence type="predicted"/>
<sequence>MYVGNNYSNYSNHNNISHISNMVKRKLGIDVRKRCGNCQIVARTVATVGCVGDDTDRKD</sequence>
<evidence type="ECO:0000313" key="1">
    <source>
        <dbReference type="EMBL" id="WCZ38585.1"/>
    </source>
</evidence>
<evidence type="ECO:0000313" key="2">
    <source>
        <dbReference type="Proteomes" id="UP001218071"/>
    </source>
</evidence>
<reference evidence="1 2" key="1">
    <citation type="submission" date="2020-10" db="EMBL/GenBank/DDBJ databases">
        <title>Complete genome sequence of Corynebacterium jeddahense DSM 45997, type strain of Corynebacterium jeddahense.</title>
        <authorList>
            <person name="Busche T."/>
            <person name="Kalinowski J."/>
            <person name="Ruckert C."/>
        </authorList>
    </citation>
    <scope>NUCLEOTIDE SEQUENCE [LARGE SCALE GENOMIC DNA]</scope>
    <source>
        <strain evidence="1 2">DSM 45997</strain>
    </source>
</reference>
<accession>A0ABY7UIU0</accession>
<dbReference type="EMBL" id="CP063194">
    <property type="protein sequence ID" value="WCZ38585.1"/>
    <property type="molecule type" value="Genomic_DNA"/>
</dbReference>